<dbReference type="SUPFAM" id="SSF161098">
    <property type="entry name" value="MetI-like"/>
    <property type="match status" value="1"/>
</dbReference>
<evidence type="ECO:0000256" key="7">
    <source>
        <dbReference type="RuleBase" id="RU363032"/>
    </source>
</evidence>
<feature type="transmembrane region" description="Helical" evidence="7">
    <location>
        <begin position="75"/>
        <end position="101"/>
    </location>
</feature>
<dbReference type="PANTHER" id="PTHR30193">
    <property type="entry name" value="ABC TRANSPORTER PERMEASE PROTEIN"/>
    <property type="match status" value="1"/>
</dbReference>
<name>A0A523RR51_UNCAE</name>
<feature type="transmembrane region" description="Helical" evidence="7">
    <location>
        <begin position="12"/>
        <end position="34"/>
    </location>
</feature>
<dbReference type="Proteomes" id="UP000316360">
    <property type="component" value="Unassembled WGS sequence"/>
</dbReference>
<dbReference type="PANTHER" id="PTHR30193:SF45">
    <property type="entry name" value="ABC TRANSPORTER PERMEASE PROTEIN"/>
    <property type="match status" value="1"/>
</dbReference>
<keyword evidence="2 7" id="KW-0813">Transport</keyword>
<feature type="transmembrane region" description="Helical" evidence="7">
    <location>
        <begin position="113"/>
        <end position="133"/>
    </location>
</feature>
<feature type="transmembrane region" description="Helical" evidence="7">
    <location>
        <begin position="171"/>
        <end position="189"/>
    </location>
</feature>
<comment type="caution">
    <text evidence="9">The sequence shown here is derived from an EMBL/GenBank/DDBJ whole genome shotgun (WGS) entry which is preliminary data.</text>
</comment>
<gene>
    <name evidence="9" type="ORF">E3J84_06450</name>
</gene>
<evidence type="ECO:0000256" key="6">
    <source>
        <dbReference type="ARBA" id="ARBA00023136"/>
    </source>
</evidence>
<dbReference type="GO" id="GO:0005886">
    <property type="term" value="C:plasma membrane"/>
    <property type="evidence" value="ECO:0007669"/>
    <property type="project" value="UniProtKB-SubCell"/>
</dbReference>
<dbReference type="GO" id="GO:0055085">
    <property type="term" value="P:transmembrane transport"/>
    <property type="evidence" value="ECO:0007669"/>
    <property type="project" value="InterPro"/>
</dbReference>
<evidence type="ECO:0000256" key="3">
    <source>
        <dbReference type="ARBA" id="ARBA00022475"/>
    </source>
</evidence>
<dbReference type="InterPro" id="IPR051393">
    <property type="entry name" value="ABC_transporter_permease"/>
</dbReference>
<dbReference type="AlphaFoldDB" id="A0A523RR51"/>
<organism evidence="9 10">
    <name type="scientific">Aerophobetes bacterium</name>
    <dbReference type="NCBI Taxonomy" id="2030807"/>
    <lineage>
        <taxon>Bacteria</taxon>
        <taxon>Candidatus Aerophobota</taxon>
    </lineage>
</organism>
<evidence type="ECO:0000256" key="2">
    <source>
        <dbReference type="ARBA" id="ARBA00022448"/>
    </source>
</evidence>
<keyword evidence="6 7" id="KW-0472">Membrane</keyword>
<accession>A0A523RR51</accession>
<evidence type="ECO:0000313" key="9">
    <source>
        <dbReference type="EMBL" id="TET08224.1"/>
    </source>
</evidence>
<evidence type="ECO:0000313" key="10">
    <source>
        <dbReference type="Proteomes" id="UP000316360"/>
    </source>
</evidence>
<dbReference type="InterPro" id="IPR035906">
    <property type="entry name" value="MetI-like_sf"/>
</dbReference>
<protein>
    <submittedName>
        <fullName evidence="9">Sugar ABC transporter permease</fullName>
    </submittedName>
</protein>
<evidence type="ECO:0000259" key="8">
    <source>
        <dbReference type="PROSITE" id="PS50928"/>
    </source>
</evidence>
<feature type="domain" description="ABC transmembrane type-1" evidence="8">
    <location>
        <begin position="75"/>
        <end position="288"/>
    </location>
</feature>
<dbReference type="Pfam" id="PF00528">
    <property type="entry name" value="BPD_transp_1"/>
    <property type="match status" value="1"/>
</dbReference>
<feature type="transmembrane region" description="Helical" evidence="7">
    <location>
        <begin position="210"/>
        <end position="229"/>
    </location>
</feature>
<dbReference type="CDD" id="cd06261">
    <property type="entry name" value="TM_PBP2"/>
    <property type="match status" value="1"/>
</dbReference>
<dbReference type="Gene3D" id="1.10.3720.10">
    <property type="entry name" value="MetI-like"/>
    <property type="match status" value="1"/>
</dbReference>
<comment type="subcellular location">
    <subcellularLocation>
        <location evidence="1 7">Cell membrane</location>
        <topology evidence="1 7">Multi-pass membrane protein</topology>
    </subcellularLocation>
</comment>
<dbReference type="SUPFAM" id="SSF160964">
    <property type="entry name" value="MalF N-terminal region-like"/>
    <property type="match status" value="1"/>
</dbReference>
<keyword evidence="3" id="KW-1003">Cell membrane</keyword>
<dbReference type="PROSITE" id="PS50928">
    <property type="entry name" value="ABC_TM1"/>
    <property type="match status" value="1"/>
</dbReference>
<evidence type="ECO:0000256" key="4">
    <source>
        <dbReference type="ARBA" id="ARBA00022692"/>
    </source>
</evidence>
<feature type="transmembrane region" description="Helical" evidence="7">
    <location>
        <begin position="272"/>
        <end position="292"/>
    </location>
</feature>
<reference evidence="9 10" key="1">
    <citation type="submission" date="2019-03" db="EMBL/GenBank/DDBJ databases">
        <title>Metabolic potential of uncultured bacteria and archaea associated with petroleum seepage in deep-sea sediments.</title>
        <authorList>
            <person name="Dong X."/>
            <person name="Hubert C."/>
        </authorList>
    </citation>
    <scope>NUCLEOTIDE SEQUENCE [LARGE SCALE GENOMIC DNA]</scope>
    <source>
        <strain evidence="9">E44_bin7</strain>
    </source>
</reference>
<proteinExistence type="inferred from homology"/>
<dbReference type="EMBL" id="SOKJ01000370">
    <property type="protein sequence ID" value="TET08224.1"/>
    <property type="molecule type" value="Genomic_DNA"/>
</dbReference>
<comment type="similarity">
    <text evidence="7">Belongs to the binding-protein-dependent transport system permease family.</text>
</comment>
<sequence>MSGERSKKLPWLMLVPAIAVLLVLGVFPLIYSAWLSLHSYSLLDPSRGINYVGGENFLNTLTSGHPLGISFPKSLWLTLIYLGGCLAGEVGIGLLAAMLFSGEHRRGLRSLRILMMMPMLLAPVVVGNIWRYMYQYSFGLLNFLLRTVGLPTPEWLAKPTWAMISLVMADVWEWIPFSFLVLLAAILSIPQDQWEAANIDGAGAWQRFRYIMLPWTKHAFLVIILIRGIDLIRVMDLPYVITYGGPAVSTSVLPFNAYMLGFRYFEIGHAAAYAYLMLALINVFVILFINVLRRRPENA</sequence>
<dbReference type="InterPro" id="IPR000515">
    <property type="entry name" value="MetI-like"/>
</dbReference>
<evidence type="ECO:0000256" key="1">
    <source>
        <dbReference type="ARBA" id="ARBA00004651"/>
    </source>
</evidence>
<keyword evidence="5 7" id="KW-1133">Transmembrane helix</keyword>
<evidence type="ECO:0000256" key="5">
    <source>
        <dbReference type="ARBA" id="ARBA00022989"/>
    </source>
</evidence>
<keyword evidence="4 7" id="KW-0812">Transmembrane</keyword>